<keyword evidence="2" id="KW-1185">Reference proteome</keyword>
<gene>
    <name evidence="1" type="ORF">DICVIV_03161</name>
</gene>
<reference evidence="1 2" key="1">
    <citation type="submission" date="2013-11" db="EMBL/GenBank/DDBJ databases">
        <title>Draft genome of the bovine lungworm Dictyocaulus viviparus.</title>
        <authorList>
            <person name="Mitreva M."/>
        </authorList>
    </citation>
    <scope>NUCLEOTIDE SEQUENCE [LARGE SCALE GENOMIC DNA]</scope>
    <source>
        <strain evidence="1 2">HannoverDv2000</strain>
    </source>
</reference>
<accession>A0A0D8Y214</accession>
<proteinExistence type="predicted"/>
<dbReference type="EMBL" id="KN716199">
    <property type="protein sequence ID" value="KJH50720.1"/>
    <property type="molecule type" value="Genomic_DNA"/>
</dbReference>
<organism evidence="1 2">
    <name type="scientific">Dictyocaulus viviparus</name>
    <name type="common">Bovine lungworm</name>
    <dbReference type="NCBI Taxonomy" id="29172"/>
    <lineage>
        <taxon>Eukaryota</taxon>
        <taxon>Metazoa</taxon>
        <taxon>Ecdysozoa</taxon>
        <taxon>Nematoda</taxon>
        <taxon>Chromadorea</taxon>
        <taxon>Rhabditida</taxon>
        <taxon>Rhabditina</taxon>
        <taxon>Rhabditomorpha</taxon>
        <taxon>Strongyloidea</taxon>
        <taxon>Metastrongylidae</taxon>
        <taxon>Dictyocaulus</taxon>
    </lineage>
</organism>
<sequence length="69" mass="7357">MVSVKQVQDGLSMIYDIVVRLTPSAGSFSAVIRSNASGLIMARVSLVWITTAVKETVCLAVLYILSAIV</sequence>
<evidence type="ECO:0000313" key="2">
    <source>
        <dbReference type="Proteomes" id="UP000053766"/>
    </source>
</evidence>
<dbReference type="Proteomes" id="UP000053766">
    <property type="component" value="Unassembled WGS sequence"/>
</dbReference>
<reference evidence="2" key="2">
    <citation type="journal article" date="2016" name="Sci. Rep.">
        <title>Dictyocaulus viviparus genome, variome and transcriptome elucidate lungworm biology and support future intervention.</title>
        <authorList>
            <person name="McNulty S.N."/>
            <person name="Strube C."/>
            <person name="Rosa B.A."/>
            <person name="Martin J.C."/>
            <person name="Tyagi R."/>
            <person name="Choi Y.J."/>
            <person name="Wang Q."/>
            <person name="Hallsworth Pepin K."/>
            <person name="Zhang X."/>
            <person name="Ozersky P."/>
            <person name="Wilson R.K."/>
            <person name="Sternberg P.W."/>
            <person name="Gasser R.B."/>
            <person name="Mitreva M."/>
        </authorList>
    </citation>
    <scope>NUCLEOTIDE SEQUENCE [LARGE SCALE GENOMIC DNA]</scope>
    <source>
        <strain evidence="2">HannoverDv2000</strain>
    </source>
</reference>
<protein>
    <submittedName>
        <fullName evidence="1">Uncharacterized protein</fullName>
    </submittedName>
</protein>
<dbReference type="AlphaFoldDB" id="A0A0D8Y214"/>
<evidence type="ECO:0000313" key="1">
    <source>
        <dbReference type="EMBL" id="KJH50720.1"/>
    </source>
</evidence>
<name>A0A0D8Y214_DICVI</name>